<proteinExistence type="predicted"/>
<keyword evidence="1" id="KW-1133">Transmembrane helix</keyword>
<evidence type="ECO:0000313" key="2">
    <source>
        <dbReference type="EMBL" id="WAN68727.1"/>
    </source>
</evidence>
<keyword evidence="1" id="KW-0812">Transmembrane</keyword>
<dbReference type="EMBL" id="CP017708">
    <property type="protein sequence ID" value="WAN68727.1"/>
    <property type="molecule type" value="Genomic_DNA"/>
</dbReference>
<keyword evidence="1" id="KW-0472">Membrane</keyword>
<accession>A0A9Q9SSB6</accession>
<reference evidence="2" key="1">
    <citation type="journal article" date="2017" name="Proc. Natl. Acad. Sci. U.S.A.">
        <title>Comparative genomics uncovers the prolific and distinctive metabolic potential of the cyanobacterial genus Moorea.</title>
        <authorList>
            <person name="Leao T."/>
            <person name="Castelao G."/>
            <person name="Korobeynikov A."/>
            <person name="Monroe E.A."/>
            <person name="Podell S."/>
            <person name="Glukhov E."/>
            <person name="Allen E.E."/>
            <person name="Gerwick W.H."/>
            <person name="Gerwick L."/>
        </authorList>
    </citation>
    <scope>NUCLEOTIDE SEQUENCE</scope>
    <source>
        <strain evidence="2">JHB</strain>
    </source>
</reference>
<protein>
    <submittedName>
        <fullName evidence="2">Uncharacterized protein</fullName>
    </submittedName>
</protein>
<dbReference type="Proteomes" id="UP000176944">
    <property type="component" value="Chromosome"/>
</dbReference>
<sequence length="58" mass="5807">MYNKNTNKDLLGAAVTAALGAGIVTSFAVSQGQHPMIAIGITAMAGLVGALLHQADLV</sequence>
<reference evidence="2" key="2">
    <citation type="submission" date="2022-10" db="EMBL/GenBank/DDBJ databases">
        <authorList>
            <person name="Ngo T.-E."/>
        </authorList>
    </citation>
    <scope>NUCLEOTIDE SEQUENCE</scope>
    <source>
        <strain evidence="2">JHB</strain>
    </source>
</reference>
<gene>
    <name evidence="2" type="ORF">BJP36_40895</name>
</gene>
<feature type="transmembrane region" description="Helical" evidence="1">
    <location>
        <begin position="36"/>
        <end position="53"/>
    </location>
</feature>
<dbReference type="AlphaFoldDB" id="A0A9Q9SSB6"/>
<organism evidence="2">
    <name type="scientific">Moorena producens (strain JHB)</name>
    <dbReference type="NCBI Taxonomy" id="1454205"/>
    <lineage>
        <taxon>Bacteria</taxon>
        <taxon>Bacillati</taxon>
        <taxon>Cyanobacteriota</taxon>
        <taxon>Cyanophyceae</taxon>
        <taxon>Coleofasciculales</taxon>
        <taxon>Coleofasciculaceae</taxon>
        <taxon>Moorena</taxon>
    </lineage>
</organism>
<name>A0A9Q9SSB6_MOOP1</name>
<evidence type="ECO:0000256" key="1">
    <source>
        <dbReference type="SAM" id="Phobius"/>
    </source>
</evidence>